<feature type="transmembrane region" description="Helical" evidence="1">
    <location>
        <begin position="132"/>
        <end position="152"/>
    </location>
</feature>
<gene>
    <name evidence="2" type="ORF">FPZ45_19860</name>
</gene>
<proteinExistence type="predicted"/>
<feature type="transmembrane region" description="Helical" evidence="1">
    <location>
        <begin position="7"/>
        <end position="25"/>
    </location>
</feature>
<name>A0A559JAI3_9BACL</name>
<dbReference type="Proteomes" id="UP000316330">
    <property type="component" value="Unassembled WGS sequence"/>
</dbReference>
<comment type="caution">
    <text evidence="2">The sequence shown here is derived from an EMBL/GenBank/DDBJ whole genome shotgun (WGS) entry which is preliminary data.</text>
</comment>
<keyword evidence="3" id="KW-1185">Reference proteome</keyword>
<dbReference type="OrthoDB" id="2663086at2"/>
<evidence type="ECO:0000256" key="1">
    <source>
        <dbReference type="SAM" id="Phobius"/>
    </source>
</evidence>
<dbReference type="EMBL" id="VNJJ01000014">
    <property type="protein sequence ID" value="TVX96857.1"/>
    <property type="molecule type" value="Genomic_DNA"/>
</dbReference>
<dbReference type="RefSeq" id="WP_144705739.1">
    <property type="nucleotide sequence ID" value="NZ_VNJJ01000014.1"/>
</dbReference>
<keyword evidence="1" id="KW-1133">Transmembrane helix</keyword>
<feature type="transmembrane region" description="Helical" evidence="1">
    <location>
        <begin position="100"/>
        <end position="120"/>
    </location>
</feature>
<accession>A0A559JAI3</accession>
<reference evidence="2 3" key="1">
    <citation type="submission" date="2019-07" db="EMBL/GenBank/DDBJ databases">
        <authorList>
            <person name="Kim J."/>
        </authorList>
    </citation>
    <scope>NUCLEOTIDE SEQUENCE [LARGE SCALE GENOMIC DNA]</scope>
    <source>
        <strain evidence="2 3">G13</strain>
    </source>
</reference>
<feature type="transmembrane region" description="Helical" evidence="1">
    <location>
        <begin position="242"/>
        <end position="263"/>
    </location>
</feature>
<keyword evidence="1" id="KW-0812">Transmembrane</keyword>
<evidence type="ECO:0000313" key="2">
    <source>
        <dbReference type="EMBL" id="TVX96857.1"/>
    </source>
</evidence>
<organism evidence="2 3">
    <name type="scientific">Cohnella terricola</name>
    <dbReference type="NCBI Taxonomy" id="1289167"/>
    <lineage>
        <taxon>Bacteria</taxon>
        <taxon>Bacillati</taxon>
        <taxon>Bacillota</taxon>
        <taxon>Bacilli</taxon>
        <taxon>Bacillales</taxon>
        <taxon>Paenibacillaceae</taxon>
        <taxon>Cohnella</taxon>
    </lineage>
</organism>
<feature type="transmembrane region" description="Helical" evidence="1">
    <location>
        <begin position="173"/>
        <end position="192"/>
    </location>
</feature>
<keyword evidence="1" id="KW-0472">Membrane</keyword>
<protein>
    <submittedName>
        <fullName evidence="2">DUF4129 domain-containing protein</fullName>
    </submittedName>
</protein>
<sequence>MERVGKLILRVLAECLIWLPLWLLFTANMGLSDKLRLGMVILITIIAGLALNRLPALWRKVVVIVAIFALVAFGIVNYTDHLPILIWLGIMLWRGRYASLGYWHYGLGFGVCTLGLIAIAQNEAWTDYRLPLILLALAWVVVWFVALNRSLVQRAGLLSGIATKPVMRANSKYVMIFLAVSMLAIALTVGYGEKLLTPKQIVNPNNSWIDPERFIPPPQDAGRPEWLDQLGKPKKPSVVWDYLLGIVIVFAVIGLVRFVGLLWKDKNWTLKGILDAIKSWFLREKQQETLPYIEEQRSLRKEKKQGGGVLGGLLRRQPRRMDWERLSNPDKVRRLYEDAVAEGIRQGYEFRTSDTPSETLAALERWQADQVTATHKERQSDFGNWLHRVRNALASLYGKARYSPHNISSEDVEELHSGSPHRYK</sequence>
<evidence type="ECO:0000313" key="3">
    <source>
        <dbReference type="Proteomes" id="UP000316330"/>
    </source>
</evidence>
<dbReference type="AlphaFoldDB" id="A0A559JAI3"/>
<feature type="transmembrane region" description="Helical" evidence="1">
    <location>
        <begin position="61"/>
        <end position="79"/>
    </location>
</feature>